<dbReference type="RefSeq" id="WP_072401369.1">
    <property type="nucleotide sequence ID" value="NZ_FPKV01000002.1"/>
</dbReference>
<dbReference type="EMBL" id="FPKV01000002">
    <property type="protein sequence ID" value="SFZ91860.1"/>
    <property type="molecule type" value="Genomic_DNA"/>
</dbReference>
<protein>
    <submittedName>
        <fullName evidence="1">Uncharacterized protein</fullName>
    </submittedName>
</protein>
<evidence type="ECO:0000313" key="1">
    <source>
        <dbReference type="EMBL" id="SFZ91860.1"/>
    </source>
</evidence>
<dbReference type="Proteomes" id="UP000182544">
    <property type="component" value="Unassembled WGS sequence"/>
</dbReference>
<name>A0A1K2IHD4_9FLAO</name>
<reference evidence="1 2" key="1">
    <citation type="submission" date="2016-10" db="EMBL/GenBank/DDBJ databases">
        <authorList>
            <person name="de Groot N.N."/>
        </authorList>
    </citation>
    <scope>NUCLEOTIDE SEQUENCE [LARGE SCALE GENOMIC DNA]</scope>
    <source>
        <strain evidence="1 2">DSM 18180</strain>
    </source>
</reference>
<accession>A0A1K2IHD4</accession>
<dbReference type="AlphaFoldDB" id="A0A1K2IHD4"/>
<organism evidence="1 2">
    <name type="scientific">Flaviramulus basaltis</name>
    <dbReference type="NCBI Taxonomy" id="369401"/>
    <lineage>
        <taxon>Bacteria</taxon>
        <taxon>Pseudomonadati</taxon>
        <taxon>Bacteroidota</taxon>
        <taxon>Flavobacteriia</taxon>
        <taxon>Flavobacteriales</taxon>
        <taxon>Flavobacteriaceae</taxon>
        <taxon>Flaviramulus</taxon>
    </lineage>
</organism>
<keyword evidence="2" id="KW-1185">Reference proteome</keyword>
<dbReference type="OrthoDB" id="834090at2"/>
<proteinExistence type="predicted"/>
<dbReference type="STRING" id="369401.SAMN05428642_102395"/>
<gene>
    <name evidence="1" type="ORF">SAMN05428642_102395</name>
</gene>
<evidence type="ECO:0000313" key="2">
    <source>
        <dbReference type="Proteomes" id="UP000182544"/>
    </source>
</evidence>
<sequence>MKHIYFIFISLILFSSHSQEKQIKVDQTKHADLIELETTHPFKTLYSDGQINHAKKQSTLIDEAYLFLSKIMGPKKDFYLLVIASKDWEKNAYSPISGMPGYYKGNLIVGAEKNDLASGYEEMINSFPEDMTTNLVKTYTNNLEVFDMSLFFDKLSIHELTHNFQDPENQEGYSISRWLEEIHANMGLYAFYKTKHPKELKYITSLVDFSINNPPPYLQYTSLQDFDAHYYEMDASNYGFYQMKFTHAAQIIIDKLGNAILKPLNNFIIKYNESWKDKLNDEDLKKKLATEVDPYFLKIIDGWSK</sequence>